<name>A0A372JFI3_9ACTN</name>
<gene>
    <name evidence="3" type="ORF">DZF91_29285</name>
</gene>
<feature type="region of interest" description="Disordered" evidence="1">
    <location>
        <begin position="143"/>
        <end position="164"/>
    </location>
</feature>
<evidence type="ECO:0008006" key="5">
    <source>
        <dbReference type="Google" id="ProtNLM"/>
    </source>
</evidence>
<sequence length="164" mass="16853">ADRLDRALNGPRSARRAAPAAPRLRLMVVIALVSATVASCGIGAAALIFGMTKEKPGPSPTQPASKTNGGGATTGTPPGTESATLLVRAREDGCKLFVSVPAPKLTVIADETLAKGDARKYNQPKLTAVVGNAAACDVWVNGQRKPEGRPGERRTYNVARPAGG</sequence>
<reference evidence="3 4" key="1">
    <citation type="submission" date="2018-08" db="EMBL/GenBank/DDBJ databases">
        <title>Actinomadura jelena sp. nov., a novel Actinomycete isolated from soil in Chad.</title>
        <authorList>
            <person name="Shi L."/>
        </authorList>
    </citation>
    <scope>NUCLEOTIDE SEQUENCE [LARGE SCALE GENOMIC DNA]</scope>
    <source>
        <strain evidence="3 4">NEAU-G17</strain>
    </source>
</reference>
<comment type="caution">
    <text evidence="3">The sequence shown here is derived from an EMBL/GenBank/DDBJ whole genome shotgun (WGS) entry which is preliminary data.</text>
</comment>
<proteinExistence type="predicted"/>
<dbReference type="RefSeq" id="WP_158588075.1">
    <property type="nucleotide sequence ID" value="NZ_QURH01000866.1"/>
</dbReference>
<feature type="non-terminal residue" evidence="3">
    <location>
        <position position="1"/>
    </location>
</feature>
<accession>A0A372JFI3</accession>
<evidence type="ECO:0000256" key="1">
    <source>
        <dbReference type="SAM" id="MobiDB-lite"/>
    </source>
</evidence>
<dbReference type="AlphaFoldDB" id="A0A372JFI3"/>
<feature type="compositionally biased region" description="Basic and acidic residues" evidence="1">
    <location>
        <begin position="144"/>
        <end position="155"/>
    </location>
</feature>
<evidence type="ECO:0000313" key="4">
    <source>
        <dbReference type="Proteomes" id="UP000261811"/>
    </source>
</evidence>
<keyword evidence="2" id="KW-0472">Membrane</keyword>
<evidence type="ECO:0000256" key="2">
    <source>
        <dbReference type="SAM" id="Phobius"/>
    </source>
</evidence>
<evidence type="ECO:0000313" key="3">
    <source>
        <dbReference type="EMBL" id="RFU38138.1"/>
    </source>
</evidence>
<protein>
    <recommendedName>
        <fullName evidence="5">DUF4115 domain-containing protein</fullName>
    </recommendedName>
</protein>
<keyword evidence="2" id="KW-1133">Transmembrane helix</keyword>
<dbReference type="Proteomes" id="UP000261811">
    <property type="component" value="Unassembled WGS sequence"/>
</dbReference>
<organism evidence="3 4">
    <name type="scientific">Actinomadura logoneensis</name>
    <dbReference type="NCBI Taxonomy" id="2293572"/>
    <lineage>
        <taxon>Bacteria</taxon>
        <taxon>Bacillati</taxon>
        <taxon>Actinomycetota</taxon>
        <taxon>Actinomycetes</taxon>
        <taxon>Streptosporangiales</taxon>
        <taxon>Thermomonosporaceae</taxon>
        <taxon>Actinomadura</taxon>
    </lineage>
</organism>
<dbReference type="EMBL" id="QURH01000866">
    <property type="protein sequence ID" value="RFU38138.1"/>
    <property type="molecule type" value="Genomic_DNA"/>
</dbReference>
<feature type="region of interest" description="Disordered" evidence="1">
    <location>
        <begin position="54"/>
        <end position="82"/>
    </location>
</feature>
<feature type="transmembrane region" description="Helical" evidence="2">
    <location>
        <begin position="26"/>
        <end position="49"/>
    </location>
</feature>
<keyword evidence="2" id="KW-0812">Transmembrane</keyword>
<keyword evidence="4" id="KW-1185">Reference proteome</keyword>